<dbReference type="AlphaFoldDB" id="A0A803QGX0"/>
<protein>
    <submittedName>
        <fullName evidence="2">Uncharacterized protein</fullName>
    </submittedName>
</protein>
<dbReference type="EMBL" id="UZAU01000728">
    <property type="status" value="NOT_ANNOTATED_CDS"/>
    <property type="molecule type" value="Genomic_DNA"/>
</dbReference>
<name>A0A803QGX0_CANSA</name>
<accession>A0A803QGX0</accession>
<dbReference type="Gramene" id="evm.model.09.643">
    <property type="protein sequence ID" value="cds.evm.model.09.643"/>
    <property type="gene ID" value="evm.TU.09.643"/>
</dbReference>
<proteinExistence type="predicted"/>
<evidence type="ECO:0000256" key="1">
    <source>
        <dbReference type="SAM" id="MobiDB-lite"/>
    </source>
</evidence>
<keyword evidence="3" id="KW-1185">Reference proteome</keyword>
<sequence>MLLNRRAPLSNPPQDLMMTNPDASVPPTIEGTTNLDNTANPTNHVNPINPTIPPRLERNSVRDRQTNYW</sequence>
<dbReference type="EnsemblPlants" id="evm.model.09.643">
    <property type="protein sequence ID" value="cds.evm.model.09.643"/>
    <property type="gene ID" value="evm.TU.09.643"/>
</dbReference>
<evidence type="ECO:0000313" key="2">
    <source>
        <dbReference type="EnsemblPlants" id="cds.evm.model.09.643"/>
    </source>
</evidence>
<reference evidence="2" key="2">
    <citation type="submission" date="2021-03" db="UniProtKB">
        <authorList>
            <consortium name="EnsemblPlants"/>
        </authorList>
    </citation>
    <scope>IDENTIFICATION</scope>
</reference>
<evidence type="ECO:0000313" key="3">
    <source>
        <dbReference type="Proteomes" id="UP000596661"/>
    </source>
</evidence>
<dbReference type="Proteomes" id="UP000596661">
    <property type="component" value="Chromosome 9"/>
</dbReference>
<reference evidence="2" key="1">
    <citation type="submission" date="2018-11" db="EMBL/GenBank/DDBJ databases">
        <authorList>
            <person name="Grassa J C."/>
        </authorList>
    </citation>
    <scope>NUCLEOTIDE SEQUENCE [LARGE SCALE GENOMIC DNA]</scope>
</reference>
<feature type="region of interest" description="Disordered" evidence="1">
    <location>
        <begin position="1"/>
        <end position="69"/>
    </location>
</feature>
<feature type="compositionally biased region" description="Basic and acidic residues" evidence="1">
    <location>
        <begin position="55"/>
        <end position="69"/>
    </location>
</feature>
<organism evidence="2 3">
    <name type="scientific">Cannabis sativa</name>
    <name type="common">Hemp</name>
    <name type="synonym">Marijuana</name>
    <dbReference type="NCBI Taxonomy" id="3483"/>
    <lineage>
        <taxon>Eukaryota</taxon>
        <taxon>Viridiplantae</taxon>
        <taxon>Streptophyta</taxon>
        <taxon>Embryophyta</taxon>
        <taxon>Tracheophyta</taxon>
        <taxon>Spermatophyta</taxon>
        <taxon>Magnoliopsida</taxon>
        <taxon>eudicotyledons</taxon>
        <taxon>Gunneridae</taxon>
        <taxon>Pentapetalae</taxon>
        <taxon>rosids</taxon>
        <taxon>fabids</taxon>
        <taxon>Rosales</taxon>
        <taxon>Cannabaceae</taxon>
        <taxon>Cannabis</taxon>
    </lineage>
</organism>
<feature type="compositionally biased region" description="Polar residues" evidence="1">
    <location>
        <begin position="30"/>
        <end position="49"/>
    </location>
</feature>